<dbReference type="PANTHER" id="PTHR46641:SF16">
    <property type="entry name" value="G-PROTEIN COUPLED RECEPTORS FAMILY 1 PROFILE DOMAIN-CONTAINING PROTEIN"/>
    <property type="match status" value="1"/>
</dbReference>
<keyword evidence="2 6" id="KW-0812">Transmembrane</keyword>
<feature type="domain" description="G-protein coupled receptors family 1 profile" evidence="7">
    <location>
        <begin position="101"/>
        <end position="222"/>
    </location>
</feature>
<feature type="transmembrane region" description="Helical" evidence="6">
    <location>
        <begin position="206"/>
        <end position="225"/>
    </location>
</feature>
<feature type="transmembrane region" description="Helical" evidence="6">
    <location>
        <begin position="165"/>
        <end position="186"/>
    </location>
</feature>
<dbReference type="WBParaSite" id="PSAMB.scaffold93size81355.g1697.t2">
    <property type="protein sequence ID" value="PSAMB.scaffold93size81355.g1697.t2"/>
    <property type="gene ID" value="PSAMB.scaffold93size81355.g1697"/>
</dbReference>
<evidence type="ECO:0000256" key="4">
    <source>
        <dbReference type="ARBA" id="ARBA00023136"/>
    </source>
</evidence>
<sequence>MKRNCPDRSFVKRLSLGYEYLCYLKKKKSSAAALGPPSASNAIIIECRSISGYELFVRVCKEMGGACDKAEKQFPVTDVEAAQWRYRSCLVATFVSPAVCCVGFLLNLLSISNMLVYPLLIYILPLVVLIVLNTKIVLTIYEARRLMPTQFDSKRNHKQQREHRSAFMIITIIILFFSCHTGGLAIRFVNFEMHQDSNWFIFTKDVINVLFNVNSSANPLVYFVFTRHFKDLRLSWTAMSWHGHGQGHGHSHTLHRSNRSYTAESLSLRSPLPAARIRKERHAISLNEDNGDEQRMATKALIRRTYSHCRVHLRRMSTASSHTPNPSLMYSSSLLGARRKESSMRGTSPLVHTTSLSPPSTPLKQPCAMGSKRLLQRRSKTSHARLEWSADVIRHADEYC</sequence>
<dbReference type="PROSITE" id="PS50262">
    <property type="entry name" value="G_PROTEIN_RECEP_F1_2"/>
    <property type="match status" value="1"/>
</dbReference>
<dbReference type="InterPro" id="IPR052954">
    <property type="entry name" value="GPCR-Ligand_Int"/>
</dbReference>
<proteinExistence type="predicted"/>
<feature type="compositionally biased region" description="Polar residues" evidence="5">
    <location>
        <begin position="344"/>
        <end position="358"/>
    </location>
</feature>
<reference evidence="9" key="1">
    <citation type="submission" date="2022-11" db="UniProtKB">
        <authorList>
            <consortium name="WormBaseParasite"/>
        </authorList>
    </citation>
    <scope>IDENTIFICATION</scope>
</reference>
<evidence type="ECO:0000313" key="9">
    <source>
        <dbReference type="WBParaSite" id="PSAMB.scaffold93size81355.g1697.t2"/>
    </source>
</evidence>
<dbReference type="AlphaFoldDB" id="A0A914XSQ5"/>
<dbReference type="InterPro" id="IPR017452">
    <property type="entry name" value="GPCR_Rhodpsn_7TM"/>
</dbReference>
<dbReference type="Pfam" id="PF00001">
    <property type="entry name" value="7tm_1"/>
    <property type="match status" value="1"/>
</dbReference>
<evidence type="ECO:0000259" key="7">
    <source>
        <dbReference type="PROSITE" id="PS50262"/>
    </source>
</evidence>
<feature type="region of interest" description="Disordered" evidence="5">
    <location>
        <begin position="337"/>
        <end position="367"/>
    </location>
</feature>
<feature type="transmembrane region" description="Helical" evidence="6">
    <location>
        <begin position="115"/>
        <end position="138"/>
    </location>
</feature>
<dbReference type="GO" id="GO:0004930">
    <property type="term" value="F:G protein-coupled receptor activity"/>
    <property type="evidence" value="ECO:0007669"/>
    <property type="project" value="InterPro"/>
</dbReference>
<evidence type="ECO:0000256" key="2">
    <source>
        <dbReference type="ARBA" id="ARBA00022692"/>
    </source>
</evidence>
<evidence type="ECO:0000256" key="1">
    <source>
        <dbReference type="ARBA" id="ARBA00004370"/>
    </source>
</evidence>
<dbReference type="PANTHER" id="PTHR46641">
    <property type="entry name" value="FMRFAMIDE RECEPTOR-RELATED"/>
    <property type="match status" value="1"/>
</dbReference>
<dbReference type="SUPFAM" id="SSF81321">
    <property type="entry name" value="Family A G protein-coupled receptor-like"/>
    <property type="match status" value="1"/>
</dbReference>
<evidence type="ECO:0000256" key="3">
    <source>
        <dbReference type="ARBA" id="ARBA00022989"/>
    </source>
</evidence>
<name>A0A914XSQ5_9BILA</name>
<organism evidence="8 9">
    <name type="scientific">Plectus sambesii</name>
    <dbReference type="NCBI Taxonomy" id="2011161"/>
    <lineage>
        <taxon>Eukaryota</taxon>
        <taxon>Metazoa</taxon>
        <taxon>Ecdysozoa</taxon>
        <taxon>Nematoda</taxon>
        <taxon>Chromadorea</taxon>
        <taxon>Plectida</taxon>
        <taxon>Plectina</taxon>
        <taxon>Plectoidea</taxon>
        <taxon>Plectidae</taxon>
        <taxon>Plectus</taxon>
    </lineage>
</organism>
<evidence type="ECO:0000256" key="5">
    <source>
        <dbReference type="SAM" id="MobiDB-lite"/>
    </source>
</evidence>
<accession>A0A914XSQ5</accession>
<evidence type="ECO:0000313" key="8">
    <source>
        <dbReference type="Proteomes" id="UP000887566"/>
    </source>
</evidence>
<keyword evidence="8" id="KW-1185">Reference proteome</keyword>
<dbReference type="InterPro" id="IPR000276">
    <property type="entry name" value="GPCR_Rhodpsn"/>
</dbReference>
<dbReference type="Gene3D" id="1.20.1070.10">
    <property type="entry name" value="Rhodopsin 7-helix transmembrane proteins"/>
    <property type="match status" value="1"/>
</dbReference>
<protein>
    <submittedName>
        <fullName evidence="9">G-protein coupled receptors family 1 profile domain-containing protein</fullName>
    </submittedName>
</protein>
<keyword evidence="4 6" id="KW-0472">Membrane</keyword>
<dbReference type="Proteomes" id="UP000887566">
    <property type="component" value="Unplaced"/>
</dbReference>
<feature type="transmembrane region" description="Helical" evidence="6">
    <location>
        <begin position="89"/>
        <end position="109"/>
    </location>
</feature>
<keyword evidence="3 6" id="KW-1133">Transmembrane helix</keyword>
<comment type="subcellular location">
    <subcellularLocation>
        <location evidence="1">Membrane</location>
    </subcellularLocation>
</comment>
<evidence type="ECO:0000256" key="6">
    <source>
        <dbReference type="SAM" id="Phobius"/>
    </source>
</evidence>
<dbReference type="GO" id="GO:0016020">
    <property type="term" value="C:membrane"/>
    <property type="evidence" value="ECO:0007669"/>
    <property type="project" value="UniProtKB-SubCell"/>
</dbReference>